<evidence type="ECO:0000256" key="1">
    <source>
        <dbReference type="ARBA" id="ARBA00005369"/>
    </source>
</evidence>
<dbReference type="Proteomes" id="UP000318590">
    <property type="component" value="Unassembled WGS sequence"/>
</dbReference>
<gene>
    <name evidence="4" type="ORF">FEV53_11115</name>
</gene>
<accession>A0A547PY07</accession>
<dbReference type="EMBL" id="VFSV01000017">
    <property type="protein sequence ID" value="TRD19033.1"/>
    <property type="molecule type" value="Genomic_DNA"/>
</dbReference>
<dbReference type="InterPro" id="IPR029063">
    <property type="entry name" value="SAM-dependent_MTases_sf"/>
</dbReference>
<name>A0A547PY07_9RHOB</name>
<comment type="similarity">
    <text evidence="1">Belongs to the methyltransferase superfamily. L-isoaspartyl/D-aspartyl protein methyltransferase family.</text>
</comment>
<dbReference type="Pfam" id="PF01135">
    <property type="entry name" value="PCMT"/>
    <property type="match status" value="1"/>
</dbReference>
<keyword evidence="4" id="KW-0808">Transferase</keyword>
<keyword evidence="5" id="KW-1185">Reference proteome</keyword>
<dbReference type="Gene3D" id="3.40.50.150">
    <property type="entry name" value="Vaccinia Virus protein VP39"/>
    <property type="match status" value="1"/>
</dbReference>
<comment type="caution">
    <text evidence="4">The sequence shown here is derived from an EMBL/GenBank/DDBJ whole genome shotgun (WGS) entry which is preliminary data.</text>
</comment>
<evidence type="ECO:0000313" key="4">
    <source>
        <dbReference type="EMBL" id="TRD19033.1"/>
    </source>
</evidence>
<dbReference type="AlphaFoldDB" id="A0A547PY07"/>
<dbReference type="CDD" id="cd02440">
    <property type="entry name" value="AdoMet_MTases"/>
    <property type="match status" value="1"/>
</dbReference>
<evidence type="ECO:0000313" key="5">
    <source>
        <dbReference type="Proteomes" id="UP000318590"/>
    </source>
</evidence>
<keyword evidence="4" id="KW-0489">Methyltransferase</keyword>
<dbReference type="PANTHER" id="PTHR11579:SF18">
    <property type="entry name" value="PROTEIN-L-ISOASPARTATE O-METHYLTRANSFERASE"/>
    <property type="match status" value="1"/>
</dbReference>
<evidence type="ECO:0000256" key="2">
    <source>
        <dbReference type="ARBA" id="ARBA00013346"/>
    </source>
</evidence>
<sequence length="217" mass="23304">MADFATRRRMMVDTQIRPSDVTLFPVIEAMLSIPRERFVPNRLTEAAYIGESLPIGRSRVFLDPRTLAKMLNALELAPTDLVLDIGPGYGYSTAVIAHMAQAVVAVEPDEPLVAEASAALAEIGADNASVEQGIAAEGLEAHAPYDVILVQGAVEQIPAKITDQLAEGGRICAIFREDHLGVCKVGVKNRGVVSWRFAFNASAPVMPGFETVAEFTL</sequence>
<dbReference type="SUPFAM" id="SSF53335">
    <property type="entry name" value="S-adenosyl-L-methionine-dependent methyltransferases"/>
    <property type="match status" value="1"/>
</dbReference>
<dbReference type="InterPro" id="IPR000682">
    <property type="entry name" value="PCMT"/>
</dbReference>
<organism evidence="4 5">
    <name type="scientific">Palleronia caenipelagi</name>
    <dbReference type="NCBI Taxonomy" id="2489174"/>
    <lineage>
        <taxon>Bacteria</taxon>
        <taxon>Pseudomonadati</taxon>
        <taxon>Pseudomonadota</taxon>
        <taxon>Alphaproteobacteria</taxon>
        <taxon>Rhodobacterales</taxon>
        <taxon>Roseobacteraceae</taxon>
        <taxon>Palleronia</taxon>
    </lineage>
</organism>
<dbReference type="GO" id="GO:0032259">
    <property type="term" value="P:methylation"/>
    <property type="evidence" value="ECO:0007669"/>
    <property type="project" value="UniProtKB-KW"/>
</dbReference>
<proteinExistence type="inferred from homology"/>
<reference evidence="4 5" key="1">
    <citation type="submission" date="2019-06" db="EMBL/GenBank/DDBJ databases">
        <title>Paenimaribius caenipelagi gen. nov., sp. nov., isolated from a tidal flat.</title>
        <authorList>
            <person name="Yoon J.-H."/>
        </authorList>
    </citation>
    <scope>NUCLEOTIDE SEQUENCE [LARGE SCALE GENOMIC DNA]</scope>
    <source>
        <strain evidence="4 5">JBTF-M29</strain>
    </source>
</reference>
<protein>
    <recommendedName>
        <fullName evidence="2">Protein-L-isoaspartate O-methyltransferase</fullName>
    </recommendedName>
    <alternativeName>
        <fullName evidence="3">Protein L-isoaspartyl methyltransferase</fullName>
    </alternativeName>
</protein>
<evidence type="ECO:0000256" key="3">
    <source>
        <dbReference type="ARBA" id="ARBA00030757"/>
    </source>
</evidence>
<dbReference type="OrthoDB" id="9798496at2"/>
<dbReference type="GO" id="GO:0005737">
    <property type="term" value="C:cytoplasm"/>
    <property type="evidence" value="ECO:0007669"/>
    <property type="project" value="TreeGrafter"/>
</dbReference>
<dbReference type="PANTHER" id="PTHR11579">
    <property type="entry name" value="PROTEIN-L-ISOASPARTATE O-METHYLTRANSFERASE"/>
    <property type="match status" value="1"/>
</dbReference>
<dbReference type="RefSeq" id="WP_142834877.1">
    <property type="nucleotide sequence ID" value="NZ_VFSV01000017.1"/>
</dbReference>
<dbReference type="GO" id="GO:0004719">
    <property type="term" value="F:protein-L-isoaspartate (D-aspartate) O-methyltransferase activity"/>
    <property type="evidence" value="ECO:0007669"/>
    <property type="project" value="InterPro"/>
</dbReference>